<feature type="region of interest" description="Disordered" evidence="1">
    <location>
        <begin position="35"/>
        <end position="103"/>
    </location>
</feature>
<evidence type="ECO:0000313" key="4">
    <source>
        <dbReference type="Proteomes" id="UP001139125"/>
    </source>
</evidence>
<feature type="compositionally biased region" description="Low complexity" evidence="1">
    <location>
        <begin position="1"/>
        <end position="14"/>
    </location>
</feature>
<gene>
    <name evidence="3" type="ORF">NM125_12905</name>
</gene>
<keyword evidence="2" id="KW-0812">Transmembrane</keyword>
<organism evidence="3 4">
    <name type="scientific">Gracilimonas sediminicola</name>
    <dbReference type="NCBI Taxonomy" id="2952158"/>
    <lineage>
        <taxon>Bacteria</taxon>
        <taxon>Pseudomonadati</taxon>
        <taxon>Balneolota</taxon>
        <taxon>Balneolia</taxon>
        <taxon>Balneolales</taxon>
        <taxon>Balneolaceae</taxon>
        <taxon>Gracilimonas</taxon>
    </lineage>
</organism>
<evidence type="ECO:0000313" key="3">
    <source>
        <dbReference type="EMBL" id="MCP9292479.1"/>
    </source>
</evidence>
<dbReference type="EMBL" id="JANDBC010000002">
    <property type="protein sequence ID" value="MCP9292479.1"/>
    <property type="molecule type" value="Genomic_DNA"/>
</dbReference>
<feature type="region of interest" description="Disordered" evidence="1">
    <location>
        <begin position="1"/>
        <end position="23"/>
    </location>
</feature>
<keyword evidence="2" id="KW-1133">Transmembrane helix</keyword>
<accession>A0A9X2L554</accession>
<evidence type="ECO:0000256" key="2">
    <source>
        <dbReference type="SAM" id="Phobius"/>
    </source>
</evidence>
<reference evidence="3" key="1">
    <citation type="submission" date="2022-06" db="EMBL/GenBank/DDBJ databases">
        <title>Gracilimonas sp. CAU 1638 isolated from sea sediment.</title>
        <authorList>
            <person name="Kim W."/>
        </authorList>
    </citation>
    <scope>NUCLEOTIDE SEQUENCE</scope>
    <source>
        <strain evidence="3">CAU 1638</strain>
    </source>
</reference>
<proteinExistence type="predicted"/>
<sequence length="128" mass="13620">MKSSSGYIYSEESSPGLGRMVLGPTLPTELNTAIRPVSTGVTRRPTISIPRGLSPRMRKPVLPKLPKITPPKVTPVVRDLTKKPVATAQPPITKSEPVATQKKPTSMKMIALAGAGIVGAGILFKILR</sequence>
<feature type="transmembrane region" description="Helical" evidence="2">
    <location>
        <begin position="109"/>
        <end position="127"/>
    </location>
</feature>
<protein>
    <submittedName>
        <fullName evidence="3">Uncharacterized protein</fullName>
    </submittedName>
</protein>
<comment type="caution">
    <text evidence="3">The sequence shown here is derived from an EMBL/GenBank/DDBJ whole genome shotgun (WGS) entry which is preliminary data.</text>
</comment>
<keyword evidence="2" id="KW-0472">Membrane</keyword>
<dbReference type="AlphaFoldDB" id="A0A9X2L554"/>
<name>A0A9X2L554_9BACT</name>
<evidence type="ECO:0000256" key="1">
    <source>
        <dbReference type="SAM" id="MobiDB-lite"/>
    </source>
</evidence>
<keyword evidence="4" id="KW-1185">Reference proteome</keyword>
<dbReference type="RefSeq" id="WP_255135366.1">
    <property type="nucleotide sequence ID" value="NZ_JANDBC010000002.1"/>
</dbReference>
<dbReference type="Proteomes" id="UP001139125">
    <property type="component" value="Unassembled WGS sequence"/>
</dbReference>